<dbReference type="InterPro" id="IPR006634">
    <property type="entry name" value="TLC-dom"/>
</dbReference>
<reference evidence="8" key="2">
    <citation type="submission" date="2015-06" db="UniProtKB">
        <authorList>
            <consortium name="EnsemblProtists"/>
        </authorList>
    </citation>
    <scope>IDENTIFICATION</scope>
    <source>
        <strain evidence="8">Pr102</strain>
    </source>
</reference>
<feature type="transmembrane region" description="Helical" evidence="6">
    <location>
        <begin position="184"/>
        <end position="206"/>
    </location>
</feature>
<evidence type="ECO:0000313" key="8">
    <source>
        <dbReference type="EnsemblProtists" id="Phyra87684"/>
    </source>
</evidence>
<evidence type="ECO:0000313" key="9">
    <source>
        <dbReference type="Proteomes" id="UP000005238"/>
    </source>
</evidence>
<evidence type="ECO:0000259" key="7">
    <source>
        <dbReference type="PROSITE" id="PS50922"/>
    </source>
</evidence>
<dbReference type="EnsemblProtists" id="Phyra87684">
    <property type="protein sequence ID" value="Phyra87684"/>
    <property type="gene ID" value="Phyra87684"/>
</dbReference>
<dbReference type="GO" id="GO:0005783">
    <property type="term" value="C:endoplasmic reticulum"/>
    <property type="evidence" value="ECO:0000318"/>
    <property type="project" value="GO_Central"/>
</dbReference>
<dbReference type="PANTHER" id="PTHR12560:SF0">
    <property type="entry name" value="LD18904P"/>
    <property type="match status" value="1"/>
</dbReference>
<dbReference type="VEuPathDB" id="FungiDB:KRP22_11455"/>
<reference evidence="9" key="1">
    <citation type="journal article" date="2006" name="Science">
        <title>Phytophthora genome sequences uncover evolutionary origins and mechanisms of pathogenesis.</title>
        <authorList>
            <person name="Tyler B.M."/>
            <person name="Tripathy S."/>
            <person name="Zhang X."/>
            <person name="Dehal P."/>
            <person name="Jiang R.H."/>
            <person name="Aerts A."/>
            <person name="Arredondo F.D."/>
            <person name="Baxter L."/>
            <person name="Bensasson D."/>
            <person name="Beynon J.L."/>
            <person name="Chapman J."/>
            <person name="Damasceno C.M."/>
            <person name="Dorrance A.E."/>
            <person name="Dou D."/>
            <person name="Dickerman A.W."/>
            <person name="Dubchak I.L."/>
            <person name="Garbelotto M."/>
            <person name="Gijzen M."/>
            <person name="Gordon S.G."/>
            <person name="Govers F."/>
            <person name="Grunwald N.J."/>
            <person name="Huang W."/>
            <person name="Ivors K.L."/>
            <person name="Jones R.W."/>
            <person name="Kamoun S."/>
            <person name="Krampis K."/>
            <person name="Lamour K.H."/>
            <person name="Lee M.K."/>
            <person name="McDonald W.H."/>
            <person name="Medina M."/>
            <person name="Meijer H.J."/>
            <person name="Nordberg E.K."/>
            <person name="Maclean D.J."/>
            <person name="Ospina-Giraldo M.D."/>
            <person name="Morris P.F."/>
            <person name="Phuntumart V."/>
            <person name="Putnam N.H."/>
            <person name="Rash S."/>
            <person name="Rose J.K."/>
            <person name="Sakihama Y."/>
            <person name="Salamov A.A."/>
            <person name="Savidor A."/>
            <person name="Scheuring C.F."/>
            <person name="Smith B.M."/>
            <person name="Sobral B.W."/>
            <person name="Terry A."/>
            <person name="Torto-Alalibo T.A."/>
            <person name="Win J."/>
            <person name="Xu Z."/>
            <person name="Zhang H."/>
            <person name="Grigoriev I.V."/>
            <person name="Rokhsar D.S."/>
            <person name="Boore J.L."/>
        </authorList>
    </citation>
    <scope>NUCLEOTIDE SEQUENCE [LARGE SCALE GENOMIC DNA]</scope>
    <source>
        <strain evidence="9">Pr102</strain>
    </source>
</reference>
<keyword evidence="2 5" id="KW-0812">Transmembrane</keyword>
<sequence>MSTEMKVALSAKEYVLVAMTLTLVPILLLELFGVSHTRSSNQAFHDGTPDMPQLPDLMIGGAVSLLLIAARFVTGKLCAPLARLVLSPKKRVIEDRVHRFTTVLFKFLYFTAITIVGFKVMQHEPWFPPSLGGEGEVVKTFDTLSDAPSSALNHIPSCPPDPSVERPAAMAATEMKVLLSAKEYVLVALTLTLVPIVLAELFGVAQMRAAIPEFRTDPDMPHISEWLIGVGFALLIIALRFAFLALAKPLGRRVLSPTKRLHADRVERFATVLFKFTYFAVITVAGYYVMRDEKWFPPVLGGHGVIREAYLILNKAPGLALKYYYFVQLGYHFHSLLYMLFFSPIRNDFIEMLLHHLVTIILIGGSYLANYCAMGALVTFTHDIGDVTGYAIKSVVDTGNTPLIVAMYVVLLVSWGYTRLYVYPFHLIYNAIFVIPEANPHVVGIFLHPGNALLCMLVVLHVYWYGLFLVMGYTLIRKGLAEDIQDKCSDVERVEKETAALETSTTSSSSKPKNE</sequence>
<feature type="transmembrane region" description="Helical" evidence="6">
    <location>
        <begin position="427"/>
        <end position="447"/>
    </location>
</feature>
<dbReference type="PROSITE" id="PS50922">
    <property type="entry name" value="TLC"/>
    <property type="match status" value="1"/>
</dbReference>
<evidence type="ECO:0000256" key="6">
    <source>
        <dbReference type="SAM" id="Phobius"/>
    </source>
</evidence>
<keyword evidence="4 5" id="KW-0472">Membrane</keyword>
<dbReference type="GO" id="GO:0050291">
    <property type="term" value="F:sphingosine N-acyltransferase activity"/>
    <property type="evidence" value="ECO:0000318"/>
    <property type="project" value="GO_Central"/>
</dbReference>
<feature type="transmembrane region" description="Helical" evidence="6">
    <location>
        <begin position="323"/>
        <end position="341"/>
    </location>
</feature>
<feature type="domain" description="TLC" evidence="7">
    <location>
        <begin position="264"/>
        <end position="477"/>
    </location>
</feature>
<dbReference type="InterPro" id="IPR016439">
    <property type="entry name" value="Lag1/Lac1-like"/>
</dbReference>
<keyword evidence="3 6" id="KW-1133">Transmembrane helix</keyword>
<dbReference type="eggNOG" id="KOG1607">
    <property type="taxonomic scope" value="Eukaryota"/>
</dbReference>
<dbReference type="Proteomes" id="UP000005238">
    <property type="component" value="Unassembled WGS sequence"/>
</dbReference>
<dbReference type="STRING" id="164328.H3H9X8"/>
<dbReference type="PANTHER" id="PTHR12560">
    <property type="entry name" value="LONGEVITY ASSURANCE FACTOR 1 LAG1"/>
    <property type="match status" value="1"/>
</dbReference>
<dbReference type="HOGENOM" id="CLU_529462_0_0_1"/>
<feature type="transmembrane region" description="Helical" evidence="6">
    <location>
        <begin position="54"/>
        <end position="73"/>
    </location>
</feature>
<accession>H3H9X8</accession>
<dbReference type="EMBL" id="DS568216">
    <property type="status" value="NOT_ANNOTATED_CDS"/>
    <property type="molecule type" value="Genomic_DNA"/>
</dbReference>
<feature type="transmembrane region" description="Helical" evidence="6">
    <location>
        <begin position="226"/>
        <end position="247"/>
    </location>
</feature>
<feature type="transmembrane region" description="Helical" evidence="6">
    <location>
        <begin position="453"/>
        <end position="476"/>
    </location>
</feature>
<dbReference type="InParanoid" id="H3H9X8"/>
<feature type="transmembrane region" description="Helical" evidence="6">
    <location>
        <begin position="353"/>
        <end position="380"/>
    </location>
</feature>
<protein>
    <recommendedName>
        <fullName evidence="7">TLC domain-containing protein</fullName>
    </recommendedName>
</protein>
<evidence type="ECO:0000256" key="5">
    <source>
        <dbReference type="PROSITE-ProRule" id="PRU00205"/>
    </source>
</evidence>
<keyword evidence="9" id="KW-1185">Reference proteome</keyword>
<feature type="transmembrane region" description="Helical" evidence="6">
    <location>
        <begin position="400"/>
        <end position="420"/>
    </location>
</feature>
<dbReference type="Pfam" id="PF03798">
    <property type="entry name" value="TRAM_LAG1_CLN8"/>
    <property type="match status" value="1"/>
</dbReference>
<dbReference type="VEuPathDB" id="FungiDB:KRP22_11454"/>
<dbReference type="SMART" id="SM00724">
    <property type="entry name" value="TLC"/>
    <property type="match status" value="1"/>
</dbReference>
<dbReference type="GO" id="GO:0046513">
    <property type="term" value="P:ceramide biosynthetic process"/>
    <property type="evidence" value="ECO:0000318"/>
    <property type="project" value="GO_Central"/>
</dbReference>
<feature type="transmembrane region" description="Helical" evidence="6">
    <location>
        <begin position="14"/>
        <end position="34"/>
    </location>
</feature>
<dbReference type="AlphaFoldDB" id="H3H9X8"/>
<dbReference type="VEuPathDB" id="FungiDB:KRP23_1882"/>
<evidence type="ECO:0000256" key="3">
    <source>
        <dbReference type="ARBA" id="ARBA00022989"/>
    </source>
</evidence>
<organism evidence="8 9">
    <name type="scientific">Phytophthora ramorum</name>
    <name type="common">Sudden oak death agent</name>
    <dbReference type="NCBI Taxonomy" id="164328"/>
    <lineage>
        <taxon>Eukaryota</taxon>
        <taxon>Sar</taxon>
        <taxon>Stramenopiles</taxon>
        <taxon>Oomycota</taxon>
        <taxon>Peronosporomycetes</taxon>
        <taxon>Peronosporales</taxon>
        <taxon>Peronosporaceae</taxon>
        <taxon>Phytophthora</taxon>
    </lineage>
</organism>
<dbReference type="VEuPathDB" id="FungiDB:KRP23_1883"/>
<evidence type="ECO:0000256" key="1">
    <source>
        <dbReference type="ARBA" id="ARBA00004141"/>
    </source>
</evidence>
<evidence type="ECO:0000256" key="2">
    <source>
        <dbReference type="ARBA" id="ARBA00022692"/>
    </source>
</evidence>
<comment type="subcellular location">
    <subcellularLocation>
        <location evidence="1">Membrane</location>
        <topology evidence="1">Multi-pass membrane protein</topology>
    </subcellularLocation>
</comment>
<evidence type="ECO:0000256" key="4">
    <source>
        <dbReference type="ARBA" id="ARBA00023136"/>
    </source>
</evidence>
<feature type="transmembrane region" description="Helical" evidence="6">
    <location>
        <begin position="268"/>
        <end position="290"/>
    </location>
</feature>
<proteinExistence type="predicted"/>
<name>H3H9X8_PHYRM</name>
<dbReference type="GO" id="GO:0016020">
    <property type="term" value="C:membrane"/>
    <property type="evidence" value="ECO:0007669"/>
    <property type="project" value="UniProtKB-SubCell"/>
</dbReference>